<dbReference type="Pfam" id="PF12801">
    <property type="entry name" value="Fer4_5"/>
    <property type="match status" value="2"/>
</dbReference>
<evidence type="ECO:0000313" key="15">
    <source>
        <dbReference type="Proteomes" id="UP000050465"/>
    </source>
</evidence>
<comment type="caution">
    <text evidence="14">The sequence shown here is derived from an EMBL/GenBank/DDBJ whole genome shotgun (WGS) entry which is preliminary data.</text>
</comment>
<feature type="transmembrane region" description="Helical" evidence="10">
    <location>
        <begin position="437"/>
        <end position="456"/>
    </location>
</feature>
<feature type="domain" description="4Fe-4S ferredoxin-type" evidence="13">
    <location>
        <begin position="635"/>
        <end position="664"/>
    </location>
</feature>
<feature type="region of interest" description="Disordered" evidence="9">
    <location>
        <begin position="179"/>
        <end position="202"/>
    </location>
</feature>
<dbReference type="CDD" id="cd00038">
    <property type="entry name" value="CAP_ED"/>
    <property type="match status" value="1"/>
</dbReference>
<comment type="subcellular location">
    <subcellularLocation>
        <location evidence="1">Cell membrane</location>
    </subcellularLocation>
</comment>
<organism evidence="14 15">
    <name type="scientific">Phormidesmis priestleyi Ana</name>
    <dbReference type="NCBI Taxonomy" id="1666911"/>
    <lineage>
        <taxon>Bacteria</taxon>
        <taxon>Bacillati</taxon>
        <taxon>Cyanobacteriota</taxon>
        <taxon>Cyanophyceae</taxon>
        <taxon>Leptolyngbyales</taxon>
        <taxon>Leptolyngbyaceae</taxon>
        <taxon>Phormidesmis</taxon>
    </lineage>
</organism>
<dbReference type="InterPro" id="IPR017896">
    <property type="entry name" value="4Fe4S_Fe-S-bd"/>
</dbReference>
<dbReference type="PANTHER" id="PTHR30224:SF4">
    <property type="entry name" value="ELECTRON TRANSPORT PROTEIN YCCM-RELATED"/>
    <property type="match status" value="1"/>
</dbReference>
<dbReference type="GO" id="GO:0003677">
    <property type="term" value="F:DNA binding"/>
    <property type="evidence" value="ECO:0007669"/>
    <property type="project" value="UniProtKB-KW"/>
</dbReference>
<evidence type="ECO:0000256" key="7">
    <source>
        <dbReference type="ARBA" id="ARBA00023014"/>
    </source>
</evidence>
<evidence type="ECO:0000256" key="5">
    <source>
        <dbReference type="ARBA" id="ARBA00022840"/>
    </source>
</evidence>
<dbReference type="PANTHER" id="PTHR30224">
    <property type="entry name" value="ELECTRON TRANSPORT PROTEIN"/>
    <property type="match status" value="1"/>
</dbReference>
<feature type="transmembrane region" description="Helical" evidence="10">
    <location>
        <begin position="806"/>
        <end position="831"/>
    </location>
</feature>
<keyword evidence="6" id="KW-0408">Iron</keyword>
<dbReference type="Gene3D" id="2.60.120.10">
    <property type="entry name" value="Jelly Rolls"/>
    <property type="match status" value="1"/>
</dbReference>
<dbReference type="PROSITE" id="PS00198">
    <property type="entry name" value="4FE4S_FER_1"/>
    <property type="match status" value="1"/>
</dbReference>
<feature type="transmembrane region" description="Helical" evidence="10">
    <location>
        <begin position="551"/>
        <end position="570"/>
    </location>
</feature>
<dbReference type="GO" id="GO:0005886">
    <property type="term" value="C:plasma membrane"/>
    <property type="evidence" value="ECO:0007669"/>
    <property type="project" value="UniProtKB-SubCell"/>
</dbReference>
<keyword evidence="2" id="KW-1003">Cell membrane</keyword>
<feature type="domain" description="Cyclic nucleotide-binding" evidence="11">
    <location>
        <begin position="15"/>
        <end position="116"/>
    </location>
</feature>
<dbReference type="Gene3D" id="1.10.8.60">
    <property type="match status" value="1"/>
</dbReference>
<keyword evidence="7" id="KW-0411">Iron-sulfur</keyword>
<dbReference type="InterPro" id="IPR058031">
    <property type="entry name" value="AAA_lid_NorR"/>
</dbReference>
<reference evidence="14 15" key="1">
    <citation type="submission" date="2015-09" db="EMBL/GenBank/DDBJ databases">
        <title>Identification and resolution of microdiversity through metagenomic sequencing of parallel consortia.</title>
        <authorList>
            <person name="Nelson W.C."/>
            <person name="Romine M.F."/>
            <person name="Lindemann S.R."/>
        </authorList>
    </citation>
    <scope>NUCLEOTIDE SEQUENCE [LARGE SCALE GENOMIC DNA]</scope>
    <source>
        <strain evidence="14">Ana</strain>
    </source>
</reference>
<dbReference type="PATRIC" id="fig|1666911.3.peg.126"/>
<feature type="transmembrane region" description="Helical" evidence="10">
    <location>
        <begin position="754"/>
        <end position="772"/>
    </location>
</feature>
<dbReference type="SMART" id="SM00100">
    <property type="entry name" value="cNMP"/>
    <property type="match status" value="1"/>
</dbReference>
<feature type="compositionally biased region" description="Polar residues" evidence="9">
    <location>
        <begin position="183"/>
        <end position="195"/>
    </location>
</feature>
<evidence type="ECO:0000256" key="1">
    <source>
        <dbReference type="ARBA" id="ARBA00004236"/>
    </source>
</evidence>
<dbReference type="Pfam" id="PF00158">
    <property type="entry name" value="Sigma54_activat"/>
    <property type="match status" value="1"/>
</dbReference>
<dbReference type="STRING" id="1666911.HLUCCA11_14365"/>
<dbReference type="GO" id="GO:0006355">
    <property type="term" value="P:regulation of DNA-templated transcription"/>
    <property type="evidence" value="ECO:0007669"/>
    <property type="project" value="InterPro"/>
</dbReference>
<evidence type="ECO:0000259" key="11">
    <source>
        <dbReference type="PROSITE" id="PS50042"/>
    </source>
</evidence>
<dbReference type="InterPro" id="IPR017900">
    <property type="entry name" value="4Fe4S_Fe_S_CS"/>
</dbReference>
<feature type="transmembrane region" description="Helical" evidence="10">
    <location>
        <begin position="713"/>
        <end position="734"/>
    </location>
</feature>
<evidence type="ECO:0000256" key="8">
    <source>
        <dbReference type="ARBA" id="ARBA00023136"/>
    </source>
</evidence>
<dbReference type="InterPro" id="IPR018490">
    <property type="entry name" value="cNMP-bd_dom_sf"/>
</dbReference>
<dbReference type="Proteomes" id="UP000050465">
    <property type="component" value="Unassembled WGS sequence"/>
</dbReference>
<keyword evidence="3" id="KW-0479">Metal-binding</keyword>
<sequence>MDANARTRWLQTHTRFRDLPPDLTQTLAVHLTEVPFAPNRRLILEDTPPDALYILHSGQLESYRTRRTSAAKVTILDPGEIIHLPELLIDTATTQTLVSLTECTLWKLEKETFQQLSETIPNLKQQLAQLITTTLEDTSDQLLYEQERQQALRPHLITRVKRGVVGSSRYAIRLRKDIRDATRQASPKNPENQENPKSRKPPILIFGEPGLGKDNLAALIHFGSRNKAQPMIQLNCEKLRAQDLFGKGESQPGLLEWLADGTLLLNNIQDLDESLKAPVAQLINTGVYRPVTREGEAPLPTRQSAAWILMVSEKVIPEFTKCTVQQIKVPPLRIRKADIEAQVTYFVQLSCRSRGLVKRQLTPEALRRLQSYDFPGNLTELESMVERAISQSEGSPVLTEEVFWAVEKQNRRFRLNLLQGYPQLRKFLLSPWWPTRINYGFTLWFYPIVVAILMWGPQTRENNFALNFFWAWWWPLILIGFPFVGRLWCAVCPFMIYGEVAQFLSLKLWPRKLQGWPRQWAERWGGWILYAGFALILLWEELWNLENTAYLSGWLLLIITAGAVVCSVLFERRFWCRYLCPIGGMNGLFAKLSIIELRAQQGICSAACDTYHCYKGGPAEGEGQATGGCPVYSHPAQLTDNRDCVLCMTCLKACPHKSVELNLRPPGIELWTSHRSTGYEVALLLLLLGAVFLHRLPQLTTWVLGDAQLLENFGGHAIAATIALFLPGAIALLLGQLRNPFQGTGSRRNRLELIYGYLPLVLFASLAHYLLLGLSEAGQIVPVFWATLGLPIHAASPAWQISPIVIAHPAIIAFLQGISLIAGALLSIVLTQKIGRQSWRKHIPQHSLTIALTVCLWQLII</sequence>
<evidence type="ECO:0000259" key="12">
    <source>
        <dbReference type="PROSITE" id="PS50045"/>
    </source>
</evidence>
<evidence type="ECO:0000256" key="10">
    <source>
        <dbReference type="SAM" id="Phobius"/>
    </source>
</evidence>
<dbReference type="PROSITE" id="PS50045">
    <property type="entry name" value="SIGMA54_INTERACT_4"/>
    <property type="match status" value="1"/>
</dbReference>
<keyword evidence="5" id="KW-0067">ATP-binding</keyword>
<keyword evidence="14" id="KW-0238">DNA-binding</keyword>
<dbReference type="Pfam" id="PF00027">
    <property type="entry name" value="cNMP_binding"/>
    <property type="match status" value="1"/>
</dbReference>
<evidence type="ECO:0000256" key="6">
    <source>
        <dbReference type="ARBA" id="ARBA00023004"/>
    </source>
</evidence>
<dbReference type="SUPFAM" id="SSF54862">
    <property type="entry name" value="4Fe-4S ferredoxins"/>
    <property type="match status" value="1"/>
</dbReference>
<gene>
    <name evidence="14" type="ORF">HLUCCA11_14365</name>
</gene>
<feature type="transmembrane region" description="Helical" evidence="10">
    <location>
        <begin position="476"/>
        <end position="500"/>
    </location>
</feature>
<feature type="domain" description="Sigma-54 factor interaction" evidence="12">
    <location>
        <begin position="164"/>
        <end position="390"/>
    </location>
</feature>
<dbReference type="Pfam" id="PF25601">
    <property type="entry name" value="AAA_lid_14"/>
    <property type="match status" value="1"/>
</dbReference>
<protein>
    <submittedName>
        <fullName evidence="14">Transcriptional regulators containing an AAA-type ATPase domain and a DNA-binding domain</fullName>
    </submittedName>
</protein>
<dbReference type="InterPro" id="IPR002078">
    <property type="entry name" value="Sigma_54_int"/>
</dbReference>
<dbReference type="InterPro" id="IPR014710">
    <property type="entry name" value="RmlC-like_jellyroll"/>
</dbReference>
<keyword evidence="10" id="KW-0812">Transmembrane</keyword>
<dbReference type="PROSITE" id="PS50042">
    <property type="entry name" value="CNMP_BINDING_3"/>
    <property type="match status" value="1"/>
</dbReference>
<evidence type="ECO:0000256" key="4">
    <source>
        <dbReference type="ARBA" id="ARBA00022741"/>
    </source>
</evidence>
<dbReference type="SUPFAM" id="SSF51206">
    <property type="entry name" value="cAMP-binding domain-like"/>
    <property type="match status" value="1"/>
</dbReference>
<dbReference type="InterPro" id="IPR052378">
    <property type="entry name" value="NosR_regulator"/>
</dbReference>
<evidence type="ECO:0000256" key="3">
    <source>
        <dbReference type="ARBA" id="ARBA00022723"/>
    </source>
</evidence>
<dbReference type="PROSITE" id="PS51379">
    <property type="entry name" value="4FE4S_FER_2"/>
    <property type="match status" value="1"/>
</dbReference>
<dbReference type="SUPFAM" id="SSF52540">
    <property type="entry name" value="P-loop containing nucleoside triphosphate hydrolases"/>
    <property type="match status" value="1"/>
</dbReference>
<dbReference type="GO" id="GO:0051536">
    <property type="term" value="F:iron-sulfur cluster binding"/>
    <property type="evidence" value="ECO:0007669"/>
    <property type="project" value="UniProtKB-KW"/>
</dbReference>
<accession>A0A0P7ZNK6</accession>
<name>A0A0P7ZNK6_9CYAN</name>
<keyword evidence="8 10" id="KW-0472">Membrane</keyword>
<dbReference type="InterPro" id="IPR027417">
    <property type="entry name" value="P-loop_NTPase"/>
</dbReference>
<dbReference type="AlphaFoldDB" id="A0A0P7ZNK6"/>
<proteinExistence type="predicted"/>
<evidence type="ECO:0000256" key="2">
    <source>
        <dbReference type="ARBA" id="ARBA00022475"/>
    </source>
</evidence>
<feature type="transmembrane region" description="Helical" evidence="10">
    <location>
        <begin position="677"/>
        <end position="693"/>
    </location>
</feature>
<feature type="transmembrane region" description="Helical" evidence="10">
    <location>
        <begin position="521"/>
        <end position="539"/>
    </location>
</feature>
<evidence type="ECO:0000256" key="9">
    <source>
        <dbReference type="SAM" id="MobiDB-lite"/>
    </source>
</evidence>
<evidence type="ECO:0000313" key="14">
    <source>
        <dbReference type="EMBL" id="KPQ34479.1"/>
    </source>
</evidence>
<dbReference type="GO" id="GO:0046872">
    <property type="term" value="F:metal ion binding"/>
    <property type="evidence" value="ECO:0007669"/>
    <property type="project" value="UniProtKB-KW"/>
</dbReference>
<keyword evidence="10" id="KW-1133">Transmembrane helix</keyword>
<evidence type="ECO:0000259" key="13">
    <source>
        <dbReference type="PROSITE" id="PS51379"/>
    </source>
</evidence>
<dbReference type="GO" id="GO:0005524">
    <property type="term" value="F:ATP binding"/>
    <property type="evidence" value="ECO:0007669"/>
    <property type="project" value="InterPro"/>
</dbReference>
<dbReference type="CDD" id="cd00009">
    <property type="entry name" value="AAA"/>
    <property type="match status" value="1"/>
</dbReference>
<keyword evidence="4" id="KW-0547">Nucleotide-binding</keyword>
<dbReference type="InterPro" id="IPR000595">
    <property type="entry name" value="cNMP-bd_dom"/>
</dbReference>
<dbReference type="EMBL" id="LJZR01000019">
    <property type="protein sequence ID" value="KPQ34479.1"/>
    <property type="molecule type" value="Genomic_DNA"/>
</dbReference>
<dbReference type="Gene3D" id="3.40.50.300">
    <property type="entry name" value="P-loop containing nucleotide triphosphate hydrolases"/>
    <property type="match status" value="1"/>
</dbReference>